<evidence type="ECO:0008006" key="4">
    <source>
        <dbReference type="Google" id="ProtNLM"/>
    </source>
</evidence>
<evidence type="ECO:0000313" key="2">
    <source>
        <dbReference type="EMBL" id="SNZ04256.1"/>
    </source>
</evidence>
<feature type="transmembrane region" description="Helical" evidence="1">
    <location>
        <begin position="38"/>
        <end position="60"/>
    </location>
</feature>
<dbReference type="Pfam" id="PF13787">
    <property type="entry name" value="HXXEE"/>
    <property type="match status" value="1"/>
</dbReference>
<feature type="transmembrane region" description="Helical" evidence="1">
    <location>
        <begin position="125"/>
        <end position="149"/>
    </location>
</feature>
<dbReference type="RefSeq" id="WP_097039054.1">
    <property type="nucleotide sequence ID" value="NZ_OBEK01000001.1"/>
</dbReference>
<protein>
    <recommendedName>
        <fullName evidence="4">HXXEE domain-containing protein</fullName>
    </recommendedName>
</protein>
<sequence>MEIGFFLIAFTLHNVEEALYLPAWSKESKFQKTVEPDVFLFAVTIVTLTAYMTGILYLLWPASLWMQYLQTGLIGAILVNVIMPHAVATAVERKYSPGLVTGVLLLIPSGSLAIVHIFQSAELRILDIVIATVGAGILLIALILLLFALGERIFKKT</sequence>
<keyword evidence="1" id="KW-0472">Membrane</keyword>
<dbReference type="OrthoDB" id="2221824at2"/>
<keyword evidence="3" id="KW-1185">Reference proteome</keyword>
<proteinExistence type="predicted"/>
<dbReference type="EMBL" id="OBEK01000001">
    <property type="protein sequence ID" value="SNZ04256.1"/>
    <property type="molecule type" value="Genomic_DNA"/>
</dbReference>
<dbReference type="InterPro" id="IPR025671">
    <property type="entry name" value="HXXEE"/>
</dbReference>
<feature type="transmembrane region" description="Helical" evidence="1">
    <location>
        <begin position="98"/>
        <end position="119"/>
    </location>
</feature>
<dbReference type="AlphaFoldDB" id="A0A285N8G1"/>
<evidence type="ECO:0000313" key="3">
    <source>
        <dbReference type="Proteomes" id="UP000219356"/>
    </source>
</evidence>
<keyword evidence="1" id="KW-0812">Transmembrane</keyword>
<name>A0A285N8G1_9BACI</name>
<feature type="transmembrane region" description="Helical" evidence="1">
    <location>
        <begin position="72"/>
        <end position="91"/>
    </location>
</feature>
<reference evidence="3" key="1">
    <citation type="submission" date="2017-09" db="EMBL/GenBank/DDBJ databases">
        <authorList>
            <person name="Varghese N."/>
            <person name="Submissions S."/>
        </authorList>
    </citation>
    <scope>NUCLEOTIDE SEQUENCE [LARGE SCALE GENOMIC DNA]</scope>
    <source>
        <strain evidence="3">CGMCC 1.8913</strain>
    </source>
</reference>
<accession>A0A285N8G1</accession>
<keyword evidence="1" id="KW-1133">Transmembrane helix</keyword>
<evidence type="ECO:0000256" key="1">
    <source>
        <dbReference type="SAM" id="Phobius"/>
    </source>
</evidence>
<dbReference type="Proteomes" id="UP000219356">
    <property type="component" value="Unassembled WGS sequence"/>
</dbReference>
<organism evidence="2 3">
    <name type="scientific">Terribacillus aidingensis</name>
    <dbReference type="NCBI Taxonomy" id="586416"/>
    <lineage>
        <taxon>Bacteria</taxon>
        <taxon>Bacillati</taxon>
        <taxon>Bacillota</taxon>
        <taxon>Bacilli</taxon>
        <taxon>Bacillales</taxon>
        <taxon>Bacillaceae</taxon>
        <taxon>Terribacillus</taxon>
    </lineage>
</organism>
<gene>
    <name evidence="2" type="ORF">SAMN05421503_0583</name>
</gene>